<dbReference type="GO" id="GO:0003700">
    <property type="term" value="F:DNA-binding transcription factor activity"/>
    <property type="evidence" value="ECO:0007669"/>
    <property type="project" value="InterPro"/>
</dbReference>
<feature type="region of interest" description="Disordered" evidence="6">
    <location>
        <begin position="146"/>
        <end position="168"/>
    </location>
</feature>
<evidence type="ECO:0000259" key="7">
    <source>
        <dbReference type="PROSITE" id="PS50217"/>
    </source>
</evidence>
<feature type="compositionally biased region" description="Low complexity" evidence="6">
    <location>
        <begin position="51"/>
        <end position="63"/>
    </location>
</feature>
<dbReference type="InterPro" id="IPR046347">
    <property type="entry name" value="bZIP_sf"/>
</dbReference>
<feature type="region of interest" description="Disordered" evidence="6">
    <location>
        <begin position="51"/>
        <end position="96"/>
    </location>
</feature>
<comment type="subcellular location">
    <subcellularLocation>
        <location evidence="1">Nucleus</location>
    </subcellularLocation>
</comment>
<comment type="caution">
    <text evidence="8">The sequence shown here is derived from an EMBL/GenBank/DDBJ whole genome shotgun (WGS) entry which is preliminary data.</text>
</comment>
<evidence type="ECO:0000256" key="4">
    <source>
        <dbReference type="ARBA" id="ARBA00023163"/>
    </source>
</evidence>
<dbReference type="GO" id="GO:0005634">
    <property type="term" value="C:nucleus"/>
    <property type="evidence" value="ECO:0007669"/>
    <property type="project" value="UniProtKB-SubCell"/>
</dbReference>
<dbReference type="PANTHER" id="PTHR46324">
    <property type="entry name" value="BASIC LEUCINE ZIPPER 43-RELATED"/>
    <property type="match status" value="1"/>
</dbReference>
<evidence type="ECO:0000313" key="9">
    <source>
        <dbReference type="Proteomes" id="UP000636709"/>
    </source>
</evidence>
<evidence type="ECO:0000256" key="6">
    <source>
        <dbReference type="SAM" id="MobiDB-lite"/>
    </source>
</evidence>
<dbReference type="PROSITE" id="PS00036">
    <property type="entry name" value="BZIP_BASIC"/>
    <property type="match status" value="1"/>
</dbReference>
<protein>
    <recommendedName>
        <fullName evidence="7">BZIP domain-containing protein</fullName>
    </recommendedName>
</protein>
<dbReference type="Proteomes" id="UP000636709">
    <property type="component" value="Unassembled WGS sequence"/>
</dbReference>
<gene>
    <name evidence="8" type="ORF">HU200_058934</name>
</gene>
<organism evidence="8 9">
    <name type="scientific">Digitaria exilis</name>
    <dbReference type="NCBI Taxonomy" id="1010633"/>
    <lineage>
        <taxon>Eukaryota</taxon>
        <taxon>Viridiplantae</taxon>
        <taxon>Streptophyta</taxon>
        <taxon>Embryophyta</taxon>
        <taxon>Tracheophyta</taxon>
        <taxon>Spermatophyta</taxon>
        <taxon>Magnoliopsida</taxon>
        <taxon>Liliopsida</taxon>
        <taxon>Poales</taxon>
        <taxon>Poaceae</taxon>
        <taxon>PACMAD clade</taxon>
        <taxon>Panicoideae</taxon>
        <taxon>Panicodae</taxon>
        <taxon>Paniceae</taxon>
        <taxon>Anthephorinae</taxon>
        <taxon>Digitaria</taxon>
    </lineage>
</organism>
<dbReference type="Pfam" id="PF00170">
    <property type="entry name" value="bZIP_1"/>
    <property type="match status" value="1"/>
</dbReference>
<reference evidence="8" key="1">
    <citation type="submission" date="2020-07" db="EMBL/GenBank/DDBJ databases">
        <title>Genome sequence and genetic diversity analysis of an under-domesticated orphan crop, white fonio (Digitaria exilis).</title>
        <authorList>
            <person name="Bennetzen J.L."/>
            <person name="Chen S."/>
            <person name="Ma X."/>
            <person name="Wang X."/>
            <person name="Yssel A.E.J."/>
            <person name="Chaluvadi S.R."/>
            <person name="Johnson M."/>
            <person name="Gangashetty P."/>
            <person name="Hamidou F."/>
            <person name="Sanogo M.D."/>
            <person name="Zwaenepoel A."/>
            <person name="Wallace J."/>
            <person name="Van De Peer Y."/>
            <person name="Van Deynze A."/>
        </authorList>
    </citation>
    <scope>NUCLEOTIDE SEQUENCE</scope>
    <source>
        <tissue evidence="8">Leaves</tissue>
    </source>
</reference>
<name>A0A835E3A3_9POAL</name>
<dbReference type="SMART" id="SM00338">
    <property type="entry name" value="BRLZ"/>
    <property type="match status" value="1"/>
</dbReference>
<keyword evidence="3" id="KW-0238">DNA-binding</keyword>
<dbReference type="SUPFAM" id="SSF57959">
    <property type="entry name" value="Leucine zipper domain"/>
    <property type="match status" value="1"/>
</dbReference>
<dbReference type="InterPro" id="IPR004827">
    <property type="entry name" value="bZIP"/>
</dbReference>
<keyword evidence="4" id="KW-0804">Transcription</keyword>
<sequence>MLARHPLSSPEFASFYSLLHHGVHEPSYSGGGEGLWRISYSCHGGVSGAGELEQQDAGGAAAARGDDDERRARRQASNRESARRARARRRGQLDELSSRVAELRAANAQLAVRLNHVAAARARLARESARLREEARDLRERLDAAEAKAAAKGKEEVAGDEEAGTPTD</sequence>
<dbReference type="PANTHER" id="PTHR46324:SF8">
    <property type="entry name" value="OCS ELEMENT-BINDING FACTOR 1"/>
    <property type="match status" value="1"/>
</dbReference>
<dbReference type="Gene3D" id="1.20.5.170">
    <property type="match status" value="1"/>
</dbReference>
<accession>A0A835E3A3</accession>
<keyword evidence="9" id="KW-1185">Reference proteome</keyword>
<evidence type="ECO:0000256" key="3">
    <source>
        <dbReference type="ARBA" id="ARBA00023125"/>
    </source>
</evidence>
<dbReference type="PROSITE" id="PS50217">
    <property type="entry name" value="BZIP"/>
    <property type="match status" value="1"/>
</dbReference>
<evidence type="ECO:0000256" key="5">
    <source>
        <dbReference type="ARBA" id="ARBA00023242"/>
    </source>
</evidence>
<dbReference type="AlphaFoldDB" id="A0A835E3A3"/>
<evidence type="ECO:0000256" key="1">
    <source>
        <dbReference type="ARBA" id="ARBA00004123"/>
    </source>
</evidence>
<feature type="compositionally biased region" description="Acidic residues" evidence="6">
    <location>
        <begin position="158"/>
        <end position="168"/>
    </location>
</feature>
<proteinExistence type="predicted"/>
<dbReference type="InterPro" id="IPR044521">
    <property type="entry name" value="AtbZIP8/43"/>
</dbReference>
<keyword evidence="5" id="KW-0539">Nucleus</keyword>
<dbReference type="GO" id="GO:0003677">
    <property type="term" value="F:DNA binding"/>
    <property type="evidence" value="ECO:0007669"/>
    <property type="project" value="UniProtKB-KW"/>
</dbReference>
<evidence type="ECO:0000256" key="2">
    <source>
        <dbReference type="ARBA" id="ARBA00023015"/>
    </source>
</evidence>
<dbReference type="FunFam" id="1.20.5.170:FF:000020">
    <property type="entry name" value="BZIP transcription factor"/>
    <property type="match status" value="1"/>
</dbReference>
<evidence type="ECO:0000313" key="8">
    <source>
        <dbReference type="EMBL" id="KAF8658480.1"/>
    </source>
</evidence>
<dbReference type="EMBL" id="JACEFO010002479">
    <property type="protein sequence ID" value="KAF8658480.1"/>
    <property type="molecule type" value="Genomic_DNA"/>
</dbReference>
<keyword evidence="2" id="KW-0805">Transcription regulation</keyword>
<dbReference type="OrthoDB" id="696877at2759"/>
<feature type="domain" description="BZIP" evidence="7">
    <location>
        <begin position="68"/>
        <end position="131"/>
    </location>
</feature>